<dbReference type="EnsemblPlants" id="HORVU.MOREX.r3.3HG0243320.2">
    <property type="protein sequence ID" value="HORVU.MOREX.r3.3HG0243320.2"/>
    <property type="gene ID" value="HORVU.MOREX.r3.3HG0243320"/>
</dbReference>
<comment type="similarity">
    <text evidence="3">Belongs to the HARBI1 family.</text>
</comment>
<evidence type="ECO:0008006" key="13">
    <source>
        <dbReference type="Google" id="ProtNLM"/>
    </source>
</evidence>
<reference evidence="11" key="3">
    <citation type="submission" date="2022-01" db="UniProtKB">
        <authorList>
            <consortium name="EnsemblPlants"/>
        </authorList>
    </citation>
    <scope>IDENTIFICATION</scope>
    <source>
        <strain evidence="11">subsp. vulgare</strain>
    </source>
</reference>
<keyword evidence="6" id="KW-0378">Hydrolase</keyword>
<keyword evidence="8" id="KW-0812">Transmembrane</keyword>
<gene>
    <name evidence="11" type="primary">LOC123443093</name>
</gene>
<evidence type="ECO:0000313" key="12">
    <source>
        <dbReference type="Proteomes" id="UP000011116"/>
    </source>
</evidence>
<dbReference type="Gramene" id="HORVU.MOREX.r2.3HG0202000.1">
    <property type="protein sequence ID" value="HORVU.MOREX.r2.3HG0202000.1"/>
    <property type="gene ID" value="HORVU.MOREX.r2.3HG0202000"/>
</dbReference>
<dbReference type="AlphaFoldDB" id="A0A8I6XC91"/>
<accession>A0A8I6XC91</accession>
<organism evidence="11 12">
    <name type="scientific">Hordeum vulgare subsp. vulgare</name>
    <name type="common">Domesticated barley</name>
    <dbReference type="NCBI Taxonomy" id="112509"/>
    <lineage>
        <taxon>Eukaryota</taxon>
        <taxon>Viridiplantae</taxon>
        <taxon>Streptophyta</taxon>
        <taxon>Embryophyta</taxon>
        <taxon>Tracheophyta</taxon>
        <taxon>Spermatophyta</taxon>
        <taxon>Magnoliopsida</taxon>
        <taxon>Liliopsida</taxon>
        <taxon>Poales</taxon>
        <taxon>Poaceae</taxon>
        <taxon>BOP clade</taxon>
        <taxon>Pooideae</taxon>
        <taxon>Triticodae</taxon>
        <taxon>Triticeae</taxon>
        <taxon>Hordeinae</taxon>
        <taxon>Hordeum</taxon>
    </lineage>
</organism>
<dbReference type="Gramene" id="HORVU.MOREX.r3.3HG0243320.2">
    <property type="protein sequence ID" value="HORVU.MOREX.r3.3HG0243320.2"/>
    <property type="gene ID" value="HORVU.MOREX.r3.3HG0243320"/>
</dbReference>
<keyword evidence="12" id="KW-1185">Reference proteome</keyword>
<feature type="domain" description="DDE Tnp4" evidence="9">
    <location>
        <begin position="185"/>
        <end position="345"/>
    </location>
</feature>
<proteinExistence type="inferred from homology"/>
<keyword evidence="4" id="KW-0540">Nuclease</keyword>
<evidence type="ECO:0000256" key="2">
    <source>
        <dbReference type="ARBA" id="ARBA00004123"/>
    </source>
</evidence>
<keyword evidence="8" id="KW-1133">Transmembrane helix</keyword>
<comment type="cofactor">
    <cofactor evidence="1">
        <name>a divalent metal cation</name>
        <dbReference type="ChEBI" id="CHEBI:60240"/>
    </cofactor>
</comment>
<sequence length="580" mass="66056">MKQFLQPEMDKERSRRRRLMLIKAAASVASCMVILYVRPRLQRKRKSISYGPIEARDKKRIAFLNNQIYKDDITCLTTLRLMRASFFGLCQVLRERSLLRDTVHICVEEQVAMFLITVGHNLRNRVVAAIFNRSGEPVSRYFGLVLHAIVQLRDEFIRPPSLETPTRIAGDPRWDPYFKDCIGAIDATQIQASSCKNVETAFRAKKSFASQSVMAAIDFDLRFTHVLARWEGSAHDDDVLVDAIECENGLCVPQGKFYLVDAGYGAKPGFLPPFHGMRHHLTEWGNDHVQDARELFNLRHSSLRVPVERAFSSLKRRFKVLDDANPFFPSATQVDVVIACVILHNWILSQGTDCFIIPEINWKPKPPSSQREQTHDHRHMVEFRQALADKMWEDHQNYHSNDADFLNTPSYNHEMATIFSDGMASDVYAKSVDELLAADATENEIANGGNDTFAASVEEFTLPFPIPEWGKNGDSSSSKASKRAKVNNDDELMHLMTSLDNLAKAIEKSECVDTDVPEDLQGNLMDLPGFEEAHLTHYYAHLVENPAVARAFNKLSMSNKMTWVARYINNHLSEYNLLYI</sequence>
<evidence type="ECO:0000256" key="7">
    <source>
        <dbReference type="ARBA" id="ARBA00023242"/>
    </source>
</evidence>
<evidence type="ECO:0000313" key="11">
    <source>
        <dbReference type="EnsemblPlants" id="HORVU.MOREX.r3.3HG0243320.2"/>
    </source>
</evidence>
<dbReference type="InterPro" id="IPR045249">
    <property type="entry name" value="HARBI1-like"/>
</dbReference>
<evidence type="ECO:0000256" key="8">
    <source>
        <dbReference type="SAM" id="Phobius"/>
    </source>
</evidence>
<evidence type="ECO:0000259" key="9">
    <source>
        <dbReference type="Pfam" id="PF13359"/>
    </source>
</evidence>
<evidence type="ECO:0000256" key="3">
    <source>
        <dbReference type="ARBA" id="ARBA00006958"/>
    </source>
</evidence>
<dbReference type="GO" id="GO:0046872">
    <property type="term" value="F:metal ion binding"/>
    <property type="evidence" value="ECO:0007669"/>
    <property type="project" value="UniProtKB-KW"/>
</dbReference>
<dbReference type="PANTHER" id="PTHR22930:SF259">
    <property type="entry name" value="OS08G0106900 PROTEIN"/>
    <property type="match status" value="1"/>
</dbReference>
<dbReference type="PANTHER" id="PTHR22930">
    <property type="match status" value="1"/>
</dbReference>
<feature type="transmembrane region" description="Helical" evidence="8">
    <location>
        <begin position="20"/>
        <end position="37"/>
    </location>
</feature>
<name>A0A8I6XC91_HORVV</name>
<comment type="subcellular location">
    <subcellularLocation>
        <location evidence="2">Nucleus</location>
    </subcellularLocation>
</comment>
<keyword evidence="8" id="KW-0472">Membrane</keyword>
<evidence type="ECO:0000256" key="6">
    <source>
        <dbReference type="ARBA" id="ARBA00022801"/>
    </source>
</evidence>
<reference evidence="11" key="2">
    <citation type="submission" date="2020-10" db="EMBL/GenBank/DDBJ databases">
        <authorList>
            <person name="Scholz U."/>
            <person name="Mascher M."/>
            <person name="Fiebig A."/>
        </authorList>
    </citation>
    <scope>NUCLEOTIDE SEQUENCE [LARGE SCALE GENOMIC DNA]</scope>
    <source>
        <strain evidence="11">cv. Morex</strain>
    </source>
</reference>
<evidence type="ECO:0000256" key="1">
    <source>
        <dbReference type="ARBA" id="ARBA00001968"/>
    </source>
</evidence>
<protein>
    <recommendedName>
        <fullName evidence="13">DDE Tnp4 domain-containing protein</fullName>
    </recommendedName>
</protein>
<feature type="domain" description="DUF8040" evidence="10">
    <location>
        <begin position="69"/>
        <end position="150"/>
    </location>
</feature>
<dbReference type="Pfam" id="PF13359">
    <property type="entry name" value="DDE_Tnp_4"/>
    <property type="match status" value="1"/>
</dbReference>
<dbReference type="KEGG" id="hvg:123443093"/>
<dbReference type="GO" id="GO:0016787">
    <property type="term" value="F:hydrolase activity"/>
    <property type="evidence" value="ECO:0007669"/>
    <property type="project" value="UniProtKB-KW"/>
</dbReference>
<evidence type="ECO:0000259" key="10">
    <source>
        <dbReference type="Pfam" id="PF26138"/>
    </source>
</evidence>
<dbReference type="GO" id="GO:0005634">
    <property type="term" value="C:nucleus"/>
    <property type="evidence" value="ECO:0007669"/>
    <property type="project" value="UniProtKB-SubCell"/>
</dbReference>
<dbReference type="InterPro" id="IPR058353">
    <property type="entry name" value="DUF8040"/>
</dbReference>
<evidence type="ECO:0000256" key="4">
    <source>
        <dbReference type="ARBA" id="ARBA00022722"/>
    </source>
</evidence>
<dbReference type="RefSeq" id="XP_044975277.1">
    <property type="nucleotide sequence ID" value="XM_045119342.1"/>
</dbReference>
<keyword evidence="7" id="KW-0539">Nucleus</keyword>
<dbReference type="Pfam" id="PF26138">
    <property type="entry name" value="DUF8040"/>
    <property type="match status" value="1"/>
</dbReference>
<reference evidence="12" key="1">
    <citation type="journal article" date="2012" name="Nature">
        <title>A physical, genetic and functional sequence assembly of the barley genome.</title>
        <authorList>
            <consortium name="The International Barley Genome Sequencing Consortium"/>
            <person name="Mayer K.F."/>
            <person name="Waugh R."/>
            <person name="Brown J.W."/>
            <person name="Schulman A."/>
            <person name="Langridge P."/>
            <person name="Platzer M."/>
            <person name="Fincher G.B."/>
            <person name="Muehlbauer G.J."/>
            <person name="Sato K."/>
            <person name="Close T.J."/>
            <person name="Wise R.P."/>
            <person name="Stein N."/>
        </authorList>
    </citation>
    <scope>NUCLEOTIDE SEQUENCE [LARGE SCALE GENOMIC DNA]</scope>
    <source>
        <strain evidence="12">cv. Morex</strain>
    </source>
</reference>
<keyword evidence="5" id="KW-0479">Metal-binding</keyword>
<dbReference type="GeneID" id="123443093"/>
<dbReference type="OrthoDB" id="2430314at2759"/>
<dbReference type="GO" id="GO:0004518">
    <property type="term" value="F:nuclease activity"/>
    <property type="evidence" value="ECO:0007669"/>
    <property type="project" value="UniProtKB-KW"/>
</dbReference>
<evidence type="ECO:0000256" key="5">
    <source>
        <dbReference type="ARBA" id="ARBA00022723"/>
    </source>
</evidence>
<dbReference type="InterPro" id="IPR027806">
    <property type="entry name" value="HARBI1_dom"/>
</dbReference>
<dbReference type="Proteomes" id="UP000011116">
    <property type="component" value="Chromosome 3H"/>
</dbReference>